<evidence type="ECO:0000313" key="1">
    <source>
        <dbReference type="EMBL" id="WMW07051.1"/>
    </source>
</evidence>
<dbReference type="GeneID" id="32807543"/>
<gene>
    <name evidence="1" type="ORF">RAH46_06860</name>
</gene>
<organism evidence="1 2">
    <name type="scientific">Pseudomonas entomophila</name>
    <dbReference type="NCBI Taxonomy" id="312306"/>
    <lineage>
        <taxon>Bacteria</taxon>
        <taxon>Pseudomonadati</taxon>
        <taxon>Pseudomonadota</taxon>
        <taxon>Gammaproteobacteria</taxon>
        <taxon>Pseudomonadales</taxon>
        <taxon>Pseudomonadaceae</taxon>
        <taxon>Pseudomonas</taxon>
    </lineage>
</organism>
<evidence type="ECO:0000313" key="2">
    <source>
        <dbReference type="Proteomes" id="UP001183127"/>
    </source>
</evidence>
<sequence>MKKAGLHSTGMSIGTGTMSARVNFPEPFREGFDFTQSFVEYSETESRVTVVGYFESVGEKIQSILISLPSDFSGSDHKILPYAEDKAWAYLVSLRTGYALSGDIKELVWNKAEKHLSGKFVFNGKVEGFPLVEFEVARGVFSIGQGTGIKV</sequence>
<name>A0ABY9QVH2_9PSED</name>
<proteinExistence type="predicted"/>
<reference evidence="1 2" key="1">
    <citation type="submission" date="2023-08" db="EMBL/GenBank/DDBJ databases">
        <title>Complete Genome Sequence of Pseudomonas entomophila TVIN A01.</title>
        <authorList>
            <person name="Shelke T."/>
            <person name="Mahar N.S."/>
            <person name="Gupta I."/>
            <person name="Gupta V."/>
        </authorList>
    </citation>
    <scope>NUCLEOTIDE SEQUENCE [LARGE SCALE GENOMIC DNA]</scope>
    <source>
        <strain evidence="1 2">TVIN-A01</strain>
    </source>
</reference>
<protein>
    <submittedName>
        <fullName evidence="1">Uncharacterized protein</fullName>
    </submittedName>
</protein>
<accession>A0ABY9QVH2</accession>
<keyword evidence="2" id="KW-1185">Reference proteome</keyword>
<dbReference type="RefSeq" id="WP_011535598.1">
    <property type="nucleotide sequence ID" value="NZ_CP132921.1"/>
</dbReference>
<dbReference type="Proteomes" id="UP001183127">
    <property type="component" value="Chromosome"/>
</dbReference>
<dbReference type="EMBL" id="CP132921">
    <property type="protein sequence ID" value="WMW07051.1"/>
    <property type="molecule type" value="Genomic_DNA"/>
</dbReference>